<feature type="domain" description="FH2" evidence="5">
    <location>
        <begin position="329"/>
        <end position="757"/>
    </location>
</feature>
<feature type="transmembrane region" description="Helical" evidence="4">
    <location>
        <begin position="6"/>
        <end position="28"/>
    </location>
</feature>
<feature type="transmembrane region" description="Helical" evidence="4">
    <location>
        <begin position="115"/>
        <end position="137"/>
    </location>
</feature>
<dbReference type="SMART" id="SM00498">
    <property type="entry name" value="FH2"/>
    <property type="match status" value="1"/>
</dbReference>
<dbReference type="Pfam" id="PF02181">
    <property type="entry name" value="FH2"/>
    <property type="match status" value="1"/>
</dbReference>
<evidence type="ECO:0000256" key="3">
    <source>
        <dbReference type="SAM" id="MobiDB-lite"/>
    </source>
</evidence>
<evidence type="ECO:0000256" key="1">
    <source>
        <dbReference type="ARBA" id="ARBA00025793"/>
    </source>
</evidence>
<dbReference type="GO" id="GO:0051015">
    <property type="term" value="F:actin filament binding"/>
    <property type="evidence" value="ECO:0007669"/>
    <property type="project" value="InterPro"/>
</dbReference>
<feature type="region of interest" description="Disordered" evidence="3">
    <location>
        <begin position="254"/>
        <end position="325"/>
    </location>
</feature>
<sequence>MGHTCHHLLLHVIFIIIVIFLISFHTFISIDYTNHGHNKAFLNQHSKRLFLFQKFRRFLPLNPINAHFPASPAPAPGPAITHRGSPAPSPVAQRRHPHPRAHKAQKEERGRGKRVMTAVLASVGVSSALCAVAMFFGCRKFKKRRGKQKKRGLPKFMNSMKKVTSDPGPDLFYLKSLESAFQPDKYCLKLNSPTANINLCCFERPLNLLRNVLAAAEAAAETVEGAAALAEKKASPLQLGLIGQINSSVEKLSNVSATSVGETSENMSREEIKETHSSTRTVASNIPPPPPPPAFLHKSKSLSSSSSPPLSNGNGKALPPLPSSQQVALGKDGCPLPKLKPLHWDKVRAAPNSSTVWDKLRSSSFEFDEEMMESLFGYNLHISMKSEEAKTKTPSPSKHVLEPKRLHNITILSKALNVTAEQVCAALIRGMLCSPKVLDFSLLCDQYLSATGEGLSLQDLEALSKMVPTKEEEAKLASYKGDILELGHAEKLVKAMIQIPSAFARIEAMLYRETFEDEVLHLKKSFSILEEACKELRSSRLFLKLLEAVLKTGNRMNMGTTRGGAKAFKLDALLKLSDVKGTDGKTTLLHFVVQEIIRSEGIRVSDRIMGKIHQKESYRRMGLDMVSGLSTELCNAKKTATIDLDVVASSVANLREGMRRLQGLMGKEMEGGFVRSMRAFIGDGERKLREVQGEEERVLVRVREITEYFHGDVNVSKDESNPLRIFVIVRDFLSMLDNVCKELRASLRSPNPLLPFG</sequence>
<dbReference type="InterPro" id="IPR015425">
    <property type="entry name" value="FH2_Formin"/>
</dbReference>
<evidence type="ECO:0000259" key="5">
    <source>
        <dbReference type="PROSITE" id="PS51444"/>
    </source>
</evidence>
<dbReference type="Gene3D" id="1.20.58.2220">
    <property type="entry name" value="Formin, FH2 domain"/>
    <property type="match status" value="1"/>
</dbReference>
<feature type="compositionally biased region" description="Polar residues" evidence="3">
    <location>
        <begin position="254"/>
        <end position="266"/>
    </location>
</feature>
<dbReference type="AlphaFoldDB" id="A0A8X8YSI4"/>
<feature type="compositionally biased region" description="Low complexity" evidence="3">
    <location>
        <begin position="301"/>
        <end position="311"/>
    </location>
</feature>
<keyword evidence="7" id="KW-1185">Reference proteome</keyword>
<comment type="caution">
    <text evidence="6">The sequence shown here is derived from an EMBL/GenBank/DDBJ whole genome shotgun (WGS) entry which is preliminary data.</text>
</comment>
<gene>
    <name evidence="6" type="ORF">SASPL_102396</name>
</gene>
<keyword evidence="4" id="KW-0812">Transmembrane</keyword>
<dbReference type="SUPFAM" id="SSF101447">
    <property type="entry name" value="Formin homology 2 domain (FH2 domain)"/>
    <property type="match status" value="1"/>
</dbReference>
<proteinExistence type="inferred from homology"/>
<dbReference type="PROSITE" id="PS51444">
    <property type="entry name" value="FH2"/>
    <property type="match status" value="1"/>
</dbReference>
<organism evidence="6">
    <name type="scientific">Salvia splendens</name>
    <name type="common">Scarlet sage</name>
    <dbReference type="NCBI Taxonomy" id="180675"/>
    <lineage>
        <taxon>Eukaryota</taxon>
        <taxon>Viridiplantae</taxon>
        <taxon>Streptophyta</taxon>
        <taxon>Embryophyta</taxon>
        <taxon>Tracheophyta</taxon>
        <taxon>Spermatophyta</taxon>
        <taxon>Magnoliopsida</taxon>
        <taxon>eudicotyledons</taxon>
        <taxon>Gunneridae</taxon>
        <taxon>Pentapetalae</taxon>
        <taxon>asterids</taxon>
        <taxon>lamiids</taxon>
        <taxon>Lamiales</taxon>
        <taxon>Lamiaceae</taxon>
        <taxon>Nepetoideae</taxon>
        <taxon>Mentheae</taxon>
        <taxon>Salviinae</taxon>
        <taxon>Salvia</taxon>
        <taxon>Salvia subgen. Calosphace</taxon>
        <taxon>core Calosphace</taxon>
    </lineage>
</organism>
<reference evidence="6" key="2">
    <citation type="submission" date="2020-08" db="EMBL/GenBank/DDBJ databases">
        <title>Plant Genome Project.</title>
        <authorList>
            <person name="Zhang R.-G."/>
        </authorList>
    </citation>
    <scope>NUCLEOTIDE SEQUENCE</scope>
    <source>
        <strain evidence="6">Huo1</strain>
        <tissue evidence="6">Leaf</tissue>
    </source>
</reference>
<feature type="region of interest" description="Disordered" evidence="3">
    <location>
        <begin position="72"/>
        <end position="113"/>
    </location>
</feature>
<name>A0A8X8YSI4_SALSN</name>
<comment type="similarity">
    <text evidence="1">Belongs to the formin-like family. Class-I subfamily.</text>
</comment>
<dbReference type="InterPro" id="IPR042201">
    <property type="entry name" value="FH2_Formin_sf"/>
</dbReference>
<accession>A0A8X8YSI4</accession>
<feature type="compositionally biased region" description="Basic and acidic residues" evidence="3">
    <location>
        <begin position="267"/>
        <end position="277"/>
    </location>
</feature>
<feature type="compositionally biased region" description="Basic residues" evidence="3">
    <location>
        <begin position="93"/>
        <end position="103"/>
    </location>
</feature>
<evidence type="ECO:0000313" key="6">
    <source>
        <dbReference type="EMBL" id="KAG6437479.1"/>
    </source>
</evidence>
<keyword evidence="4" id="KW-0472">Membrane</keyword>
<evidence type="ECO:0000313" key="7">
    <source>
        <dbReference type="Proteomes" id="UP000298416"/>
    </source>
</evidence>
<dbReference type="InterPro" id="IPR027643">
    <property type="entry name" value="Formin-like_plant"/>
</dbReference>
<evidence type="ECO:0000256" key="2">
    <source>
        <dbReference type="RuleBase" id="RU361260"/>
    </source>
</evidence>
<evidence type="ECO:0000256" key="4">
    <source>
        <dbReference type="SAM" id="Phobius"/>
    </source>
</evidence>
<dbReference type="GO" id="GO:0045010">
    <property type="term" value="P:actin nucleation"/>
    <property type="evidence" value="ECO:0007669"/>
    <property type="project" value="InterPro"/>
</dbReference>
<reference evidence="6" key="1">
    <citation type="submission" date="2018-01" db="EMBL/GenBank/DDBJ databases">
        <authorList>
            <person name="Mao J.F."/>
        </authorList>
    </citation>
    <scope>NUCLEOTIDE SEQUENCE</scope>
    <source>
        <strain evidence="6">Huo1</strain>
        <tissue evidence="6">Leaf</tissue>
    </source>
</reference>
<dbReference type="PANTHER" id="PTHR23213:SF177">
    <property type="entry name" value="FORMIN-LIKE PROTEIN 11"/>
    <property type="match status" value="1"/>
</dbReference>
<protein>
    <recommendedName>
        <fullName evidence="2">Formin-like protein</fullName>
    </recommendedName>
</protein>
<dbReference type="EMBL" id="PNBA02000001">
    <property type="protein sequence ID" value="KAG6437479.1"/>
    <property type="molecule type" value="Genomic_DNA"/>
</dbReference>
<dbReference type="Proteomes" id="UP000298416">
    <property type="component" value="Unassembled WGS sequence"/>
</dbReference>
<dbReference type="PANTHER" id="PTHR23213">
    <property type="entry name" value="FORMIN-RELATED"/>
    <property type="match status" value="1"/>
</dbReference>
<keyword evidence="4" id="KW-1133">Transmembrane helix</keyword>